<dbReference type="Proteomes" id="UP001330827">
    <property type="component" value="Chromosome"/>
</dbReference>
<gene>
    <name evidence="1" type="ORF">OIE64_03220</name>
</gene>
<dbReference type="RefSeq" id="WP_326589921.1">
    <property type="nucleotide sequence ID" value="NZ_CP109114.1"/>
</dbReference>
<keyword evidence="2" id="KW-1185">Reference proteome</keyword>
<sequence>MRRYHDLTRLDPGAHGPGVLTTNYGQARAALQEVAGRTKEPAPRTLLDRLTRNLDIALADMRIGLAPAGSAELDAARREYRALVHRDRFNGICLPNMLAWGRWNGPDGQSPYDDARIRQDVVDTYASPALGFGDPGFLVLERAGDPVPFDVEAQDVDFAGHTVHWTATAPDGVVLESSSGTLKVRGTRGATARVAGRASADAAAGSHPVTLEFRLADGTRLVPSRVETDIR</sequence>
<evidence type="ECO:0000313" key="1">
    <source>
        <dbReference type="EMBL" id="WSC11954.1"/>
    </source>
</evidence>
<reference evidence="1 2" key="1">
    <citation type="submission" date="2022-10" db="EMBL/GenBank/DDBJ databases">
        <title>The complete genomes of actinobacterial strains from the NBC collection.</title>
        <authorList>
            <person name="Joergensen T.S."/>
            <person name="Alvarez Arevalo M."/>
            <person name="Sterndorff E.B."/>
            <person name="Faurdal D."/>
            <person name="Vuksanovic O."/>
            <person name="Mourched A.-S."/>
            <person name="Charusanti P."/>
            <person name="Shaw S."/>
            <person name="Blin K."/>
            <person name="Weber T."/>
        </authorList>
    </citation>
    <scope>NUCLEOTIDE SEQUENCE [LARGE SCALE GENOMIC DNA]</scope>
    <source>
        <strain evidence="1 2">NBC 01769</strain>
    </source>
</reference>
<proteinExistence type="predicted"/>
<accession>A0ABZ1FYC1</accession>
<dbReference type="EMBL" id="CP109114">
    <property type="protein sequence ID" value="WSC11954.1"/>
    <property type="molecule type" value="Genomic_DNA"/>
</dbReference>
<organism evidence="1 2">
    <name type="scientific">Streptomyces brevispora</name>
    <dbReference type="NCBI Taxonomy" id="887462"/>
    <lineage>
        <taxon>Bacteria</taxon>
        <taxon>Bacillati</taxon>
        <taxon>Actinomycetota</taxon>
        <taxon>Actinomycetes</taxon>
        <taxon>Kitasatosporales</taxon>
        <taxon>Streptomycetaceae</taxon>
        <taxon>Streptomyces</taxon>
    </lineage>
</organism>
<protein>
    <submittedName>
        <fullName evidence="1">Uncharacterized protein</fullName>
    </submittedName>
</protein>
<name>A0ABZ1FYC1_9ACTN</name>
<evidence type="ECO:0000313" key="2">
    <source>
        <dbReference type="Proteomes" id="UP001330827"/>
    </source>
</evidence>